<keyword evidence="1" id="KW-0732">Signal</keyword>
<dbReference type="InterPro" id="IPR050491">
    <property type="entry name" value="AmpC-like"/>
</dbReference>
<dbReference type="SUPFAM" id="SSF56601">
    <property type="entry name" value="beta-lactamase/transpeptidase-like"/>
    <property type="match status" value="1"/>
</dbReference>
<dbReference type="RefSeq" id="WP_126004295.1">
    <property type="nucleotide sequence ID" value="NZ_QQYZ01000007.1"/>
</dbReference>
<dbReference type="InterPro" id="IPR001466">
    <property type="entry name" value="Beta-lactam-related"/>
</dbReference>
<accession>A0A430G402</accession>
<evidence type="ECO:0000313" key="4">
    <source>
        <dbReference type="Proteomes" id="UP000287746"/>
    </source>
</evidence>
<dbReference type="Pfam" id="PF00144">
    <property type="entry name" value="Beta-lactamase"/>
    <property type="match status" value="1"/>
</dbReference>
<dbReference type="GO" id="GO:0016787">
    <property type="term" value="F:hydrolase activity"/>
    <property type="evidence" value="ECO:0007669"/>
    <property type="project" value="UniProtKB-KW"/>
</dbReference>
<proteinExistence type="predicted"/>
<dbReference type="AlphaFoldDB" id="A0A430G402"/>
<evidence type="ECO:0000313" key="3">
    <source>
        <dbReference type="EMBL" id="RSY85882.1"/>
    </source>
</evidence>
<dbReference type="Gene3D" id="3.40.710.10">
    <property type="entry name" value="DD-peptidase/beta-lactamase superfamily"/>
    <property type="match status" value="1"/>
</dbReference>
<gene>
    <name evidence="3" type="ORF">DAH66_09240</name>
</gene>
<name>A0A430G402_9SPHN</name>
<organism evidence="3 4">
    <name type="scientific">Sphingomonas koreensis</name>
    <dbReference type="NCBI Taxonomy" id="93064"/>
    <lineage>
        <taxon>Bacteria</taxon>
        <taxon>Pseudomonadati</taxon>
        <taxon>Pseudomonadota</taxon>
        <taxon>Alphaproteobacteria</taxon>
        <taxon>Sphingomonadales</taxon>
        <taxon>Sphingomonadaceae</taxon>
        <taxon>Sphingomonas</taxon>
    </lineage>
</organism>
<comment type="caution">
    <text evidence="3">The sequence shown here is derived from an EMBL/GenBank/DDBJ whole genome shotgun (WGS) entry which is preliminary data.</text>
</comment>
<protein>
    <submittedName>
        <fullName evidence="3">Class A beta-lactamase-related serine hydrolase</fullName>
    </submittedName>
</protein>
<reference evidence="3 4" key="1">
    <citation type="submission" date="2018-07" db="EMBL/GenBank/DDBJ databases">
        <title>Genomic and Epidemiologic Investigation of an Indolent Hospital Outbreak.</title>
        <authorList>
            <person name="Johnson R.C."/>
            <person name="Deming C."/>
            <person name="Conlan S."/>
            <person name="Zellmer C.J."/>
            <person name="Michelin A.V."/>
            <person name="Lee-Lin S."/>
            <person name="Thomas P.J."/>
            <person name="Park M."/>
            <person name="Weingarten R.A."/>
            <person name="Less J."/>
            <person name="Dekker J.P."/>
            <person name="Frank K.M."/>
            <person name="Musser K.A."/>
            <person name="Mcquiston J.R."/>
            <person name="Henderson D.K."/>
            <person name="Lau A.F."/>
            <person name="Palmore T.N."/>
            <person name="Segre J.A."/>
        </authorList>
    </citation>
    <scope>NUCLEOTIDE SEQUENCE [LARGE SCALE GENOMIC DNA]</scope>
    <source>
        <strain evidence="3 4">SK-CDC1_0717</strain>
    </source>
</reference>
<feature type="chain" id="PRO_5019374701" evidence="1">
    <location>
        <begin position="21"/>
        <end position="451"/>
    </location>
</feature>
<dbReference type="InterPro" id="IPR012338">
    <property type="entry name" value="Beta-lactam/transpept-like"/>
</dbReference>
<keyword evidence="3" id="KW-0378">Hydrolase</keyword>
<dbReference type="Proteomes" id="UP000287746">
    <property type="component" value="Unassembled WGS sequence"/>
</dbReference>
<feature type="signal peptide" evidence="1">
    <location>
        <begin position="1"/>
        <end position="20"/>
    </location>
</feature>
<feature type="domain" description="Beta-lactamase-related" evidence="2">
    <location>
        <begin position="38"/>
        <end position="343"/>
    </location>
</feature>
<dbReference type="EMBL" id="QQYZ01000007">
    <property type="protein sequence ID" value="RSY85882.1"/>
    <property type="molecule type" value="Genomic_DNA"/>
</dbReference>
<dbReference type="PANTHER" id="PTHR46825:SF9">
    <property type="entry name" value="BETA-LACTAMASE-RELATED DOMAIN-CONTAINING PROTEIN"/>
    <property type="match status" value="1"/>
</dbReference>
<evidence type="ECO:0000256" key="1">
    <source>
        <dbReference type="SAM" id="SignalP"/>
    </source>
</evidence>
<evidence type="ECO:0000259" key="2">
    <source>
        <dbReference type="Pfam" id="PF00144"/>
    </source>
</evidence>
<sequence length="451" mass="47817">MKFGVMMLPLAAMAAWPASAADPAAPARIRAALGVPDGAQPGCAVGIFRAGKPAELVNAGLADVATGRAIGSDTQFYAASVSKQFTAVAVLQQVAAGKVKLTDSVRKYIPELAPYADKVTVQMLLNMTGGVRDSLSLLALEGYDRISAPTRKQALEAVYRQQDAKFEPGTQYDYTNGGYLLLSEIVERAAGQPFETYVNAKVLKPLGMTRSFMLLGNRATDPDVAKGYVAKDGKVTDADEYPLFGGSGGLITTVNDLAKWDADIDNGHKVWTAQISKWMAEPGKFLNGAPAMRTGRGIAYGNALLIGNRWFHHTGGAVGFKTLYGHLREKRVGVALLCNNGAVDPVPQADKVVAALNEGLPAIGEPSADGSAINGSYRNANLAGTYWLAMKGDALEIVVAQADGSRAPAKLLKRAPDGSFKNEMLSLTPDDDARGFTLEIPRVTLHFSRTT</sequence>
<dbReference type="PANTHER" id="PTHR46825">
    <property type="entry name" value="D-ALANYL-D-ALANINE-CARBOXYPEPTIDASE/ENDOPEPTIDASE AMPH"/>
    <property type="match status" value="1"/>
</dbReference>